<organism evidence="9 10">
    <name type="scientific">Falsibacillus pallidus</name>
    <dbReference type="NCBI Taxonomy" id="493781"/>
    <lineage>
        <taxon>Bacteria</taxon>
        <taxon>Bacillati</taxon>
        <taxon>Bacillota</taxon>
        <taxon>Bacilli</taxon>
        <taxon>Bacillales</taxon>
        <taxon>Bacillaceae</taxon>
        <taxon>Falsibacillus</taxon>
    </lineage>
</organism>
<dbReference type="SUPFAM" id="SSF103473">
    <property type="entry name" value="MFS general substrate transporter"/>
    <property type="match status" value="1"/>
</dbReference>
<dbReference type="InterPro" id="IPR020846">
    <property type="entry name" value="MFS_dom"/>
</dbReference>
<evidence type="ECO:0000256" key="7">
    <source>
        <dbReference type="SAM" id="Phobius"/>
    </source>
</evidence>
<evidence type="ECO:0000256" key="2">
    <source>
        <dbReference type="ARBA" id="ARBA00022448"/>
    </source>
</evidence>
<keyword evidence="3" id="KW-1003">Cell membrane</keyword>
<keyword evidence="4 7" id="KW-0812">Transmembrane</keyword>
<feature type="transmembrane region" description="Helical" evidence="7">
    <location>
        <begin position="211"/>
        <end position="231"/>
    </location>
</feature>
<dbReference type="InterPro" id="IPR011701">
    <property type="entry name" value="MFS"/>
</dbReference>
<dbReference type="OrthoDB" id="9781156at2"/>
<dbReference type="Gene3D" id="1.20.1250.20">
    <property type="entry name" value="MFS general substrate transporter like domains"/>
    <property type="match status" value="1"/>
</dbReference>
<evidence type="ECO:0000256" key="4">
    <source>
        <dbReference type="ARBA" id="ARBA00022692"/>
    </source>
</evidence>
<dbReference type="AlphaFoldDB" id="A0A370GW96"/>
<dbReference type="PROSITE" id="PS51257">
    <property type="entry name" value="PROKAR_LIPOPROTEIN"/>
    <property type="match status" value="1"/>
</dbReference>
<gene>
    <name evidence="9" type="ORF">DFR59_101486</name>
</gene>
<feature type="transmembrane region" description="Helical" evidence="7">
    <location>
        <begin position="355"/>
        <end position="375"/>
    </location>
</feature>
<dbReference type="EMBL" id="QQAY01000001">
    <property type="protein sequence ID" value="RDI47821.1"/>
    <property type="molecule type" value="Genomic_DNA"/>
</dbReference>
<feature type="transmembrane region" description="Helical" evidence="7">
    <location>
        <begin position="272"/>
        <end position="292"/>
    </location>
</feature>
<dbReference type="GO" id="GO:0022857">
    <property type="term" value="F:transmembrane transporter activity"/>
    <property type="evidence" value="ECO:0007669"/>
    <property type="project" value="InterPro"/>
</dbReference>
<feature type="transmembrane region" description="Helical" evidence="7">
    <location>
        <begin position="76"/>
        <end position="95"/>
    </location>
</feature>
<evidence type="ECO:0000256" key="3">
    <source>
        <dbReference type="ARBA" id="ARBA00022475"/>
    </source>
</evidence>
<feature type="transmembrane region" description="Helical" evidence="7">
    <location>
        <begin position="298"/>
        <end position="318"/>
    </location>
</feature>
<name>A0A370GW96_9BACI</name>
<evidence type="ECO:0000259" key="8">
    <source>
        <dbReference type="PROSITE" id="PS50850"/>
    </source>
</evidence>
<keyword evidence="6 7" id="KW-0472">Membrane</keyword>
<dbReference type="Proteomes" id="UP000255326">
    <property type="component" value="Unassembled WGS sequence"/>
</dbReference>
<evidence type="ECO:0000256" key="5">
    <source>
        <dbReference type="ARBA" id="ARBA00022989"/>
    </source>
</evidence>
<evidence type="ECO:0000256" key="1">
    <source>
        <dbReference type="ARBA" id="ARBA00004651"/>
    </source>
</evidence>
<feature type="transmembrane region" description="Helical" evidence="7">
    <location>
        <begin position="12"/>
        <end position="32"/>
    </location>
</feature>
<reference evidence="9 10" key="1">
    <citation type="submission" date="2018-07" db="EMBL/GenBank/DDBJ databases">
        <title>Genomic Encyclopedia of Type Strains, Phase IV (KMG-IV): sequencing the most valuable type-strain genomes for metagenomic binning, comparative biology and taxonomic classification.</title>
        <authorList>
            <person name="Goeker M."/>
        </authorList>
    </citation>
    <scope>NUCLEOTIDE SEQUENCE [LARGE SCALE GENOMIC DNA]</scope>
    <source>
        <strain evidence="9 10">DSM 25281</strain>
    </source>
</reference>
<feature type="transmembrane region" description="Helical" evidence="7">
    <location>
        <begin position="330"/>
        <end position="349"/>
    </location>
</feature>
<feature type="transmembrane region" description="Helical" evidence="7">
    <location>
        <begin position="243"/>
        <end position="260"/>
    </location>
</feature>
<dbReference type="PROSITE" id="PS50850">
    <property type="entry name" value="MFS"/>
    <property type="match status" value="1"/>
</dbReference>
<dbReference type="PANTHER" id="PTHR43124">
    <property type="entry name" value="PURINE EFFLUX PUMP PBUE"/>
    <property type="match status" value="1"/>
</dbReference>
<keyword evidence="5 7" id="KW-1133">Transmembrane helix</keyword>
<protein>
    <submittedName>
        <fullName evidence="9">Putative MFS family arabinose efflux permease</fullName>
    </submittedName>
</protein>
<proteinExistence type="predicted"/>
<dbReference type="InterPro" id="IPR050189">
    <property type="entry name" value="MFS_Efflux_Transporters"/>
</dbReference>
<dbReference type="Pfam" id="PF07690">
    <property type="entry name" value="MFS_1"/>
    <property type="match status" value="1"/>
</dbReference>
<feature type="transmembrane region" description="Helical" evidence="7">
    <location>
        <begin position="44"/>
        <end position="64"/>
    </location>
</feature>
<dbReference type="GO" id="GO:0005886">
    <property type="term" value="C:plasma membrane"/>
    <property type="evidence" value="ECO:0007669"/>
    <property type="project" value="UniProtKB-SubCell"/>
</dbReference>
<dbReference type="RefSeq" id="WP_114744021.1">
    <property type="nucleotide sequence ID" value="NZ_QQAY01000001.1"/>
</dbReference>
<evidence type="ECO:0000313" key="10">
    <source>
        <dbReference type="Proteomes" id="UP000255326"/>
    </source>
</evidence>
<comment type="subcellular location">
    <subcellularLocation>
        <location evidence="1">Cell membrane</location>
        <topology evidence="1">Multi-pass membrane protein</topology>
    </subcellularLocation>
</comment>
<sequence length="393" mass="43041">MKFINKLSFIEPLLVAAAIMVACNIYTLLPLYDPISSDLSISREQVVIAASIFTFFYALGLLIFGPLSDKWGKRTIIVYGLGISAASTFLVSLSSGEWTLFLFRGIQGFTLASFAPVAFSYTYDLFKEKKRTMLLVYINTGFLAAGILGQLISDTISRQMNWQAVFLFFMIVYLVLFLMSFFIFPATAIVKDKSSSAVRIMAGLLKRRSLILSYGIVLTLLGSFAAFYDAVTRLSDIPHESLFQIRMMGLTGAVLSLFTGKLIELMGEIKTLFLGIALGLLGMLLLLLAPVVLLTLMISSILVVSSVSLMIPTIITFIANGSGVHRSKALSLYSFTLLAGASLAPLLIMPLGFRGSIAVILAFFAVDLVLAVLLIRTQSKSIIQLQRESMHNH</sequence>
<feature type="transmembrane region" description="Helical" evidence="7">
    <location>
        <begin position="101"/>
        <end position="122"/>
    </location>
</feature>
<evidence type="ECO:0000256" key="6">
    <source>
        <dbReference type="ARBA" id="ARBA00023136"/>
    </source>
</evidence>
<dbReference type="InterPro" id="IPR036259">
    <property type="entry name" value="MFS_trans_sf"/>
</dbReference>
<feature type="transmembrane region" description="Helical" evidence="7">
    <location>
        <begin position="134"/>
        <end position="152"/>
    </location>
</feature>
<feature type="transmembrane region" description="Helical" evidence="7">
    <location>
        <begin position="164"/>
        <end position="190"/>
    </location>
</feature>
<feature type="domain" description="Major facilitator superfamily (MFS) profile" evidence="8">
    <location>
        <begin position="10"/>
        <end position="380"/>
    </location>
</feature>
<accession>A0A370GW96</accession>
<keyword evidence="10" id="KW-1185">Reference proteome</keyword>
<evidence type="ECO:0000313" key="9">
    <source>
        <dbReference type="EMBL" id="RDI47821.1"/>
    </source>
</evidence>
<dbReference type="PANTHER" id="PTHR43124:SF3">
    <property type="entry name" value="CHLORAMPHENICOL EFFLUX PUMP RV0191"/>
    <property type="match status" value="1"/>
</dbReference>
<keyword evidence="2" id="KW-0813">Transport</keyword>
<comment type="caution">
    <text evidence="9">The sequence shown here is derived from an EMBL/GenBank/DDBJ whole genome shotgun (WGS) entry which is preliminary data.</text>
</comment>